<organism evidence="2 3">
    <name type="scientific">Aspergillus indologenus CBS 114.80</name>
    <dbReference type="NCBI Taxonomy" id="1450541"/>
    <lineage>
        <taxon>Eukaryota</taxon>
        <taxon>Fungi</taxon>
        <taxon>Dikarya</taxon>
        <taxon>Ascomycota</taxon>
        <taxon>Pezizomycotina</taxon>
        <taxon>Eurotiomycetes</taxon>
        <taxon>Eurotiomycetidae</taxon>
        <taxon>Eurotiales</taxon>
        <taxon>Aspergillaceae</taxon>
        <taxon>Aspergillus</taxon>
        <taxon>Aspergillus subgen. Circumdati</taxon>
    </lineage>
</organism>
<name>A0A2V5HUV7_9EURO</name>
<protein>
    <submittedName>
        <fullName evidence="2">Uncharacterized protein</fullName>
    </submittedName>
</protein>
<evidence type="ECO:0000313" key="2">
    <source>
        <dbReference type="EMBL" id="PYI25874.1"/>
    </source>
</evidence>
<gene>
    <name evidence="2" type="ORF">BP00DRAFT_451728</name>
</gene>
<feature type="signal peptide" evidence="1">
    <location>
        <begin position="1"/>
        <end position="22"/>
    </location>
</feature>
<keyword evidence="3" id="KW-1185">Reference proteome</keyword>
<proteinExistence type="predicted"/>
<feature type="chain" id="PRO_5015912115" evidence="1">
    <location>
        <begin position="23"/>
        <end position="314"/>
    </location>
</feature>
<accession>A0A2V5HUV7</accession>
<evidence type="ECO:0000313" key="3">
    <source>
        <dbReference type="Proteomes" id="UP000248817"/>
    </source>
</evidence>
<reference evidence="2 3" key="1">
    <citation type="submission" date="2018-02" db="EMBL/GenBank/DDBJ databases">
        <title>The genomes of Aspergillus section Nigri reveals drivers in fungal speciation.</title>
        <authorList>
            <consortium name="DOE Joint Genome Institute"/>
            <person name="Vesth T.C."/>
            <person name="Nybo J."/>
            <person name="Theobald S."/>
            <person name="Brandl J."/>
            <person name="Frisvad J.C."/>
            <person name="Nielsen K.F."/>
            <person name="Lyhne E.K."/>
            <person name="Kogle M.E."/>
            <person name="Kuo A."/>
            <person name="Riley R."/>
            <person name="Clum A."/>
            <person name="Nolan M."/>
            <person name="Lipzen A."/>
            <person name="Salamov A."/>
            <person name="Henrissat B."/>
            <person name="Wiebenga A."/>
            <person name="De vries R.P."/>
            <person name="Grigoriev I.V."/>
            <person name="Mortensen U.H."/>
            <person name="Andersen M.R."/>
            <person name="Baker S.E."/>
        </authorList>
    </citation>
    <scope>NUCLEOTIDE SEQUENCE [LARGE SCALE GENOMIC DNA]</scope>
    <source>
        <strain evidence="2 3">CBS 114.80</strain>
    </source>
</reference>
<dbReference type="Proteomes" id="UP000248817">
    <property type="component" value="Unassembled WGS sequence"/>
</dbReference>
<dbReference type="AlphaFoldDB" id="A0A2V5HUV7"/>
<keyword evidence="1" id="KW-0732">Signal</keyword>
<dbReference type="EMBL" id="KZ825622">
    <property type="protein sequence ID" value="PYI25874.1"/>
    <property type="molecule type" value="Genomic_DNA"/>
</dbReference>
<sequence>MPVLSLFLLVNLWDIMSDSLQADVIIQVTWLVIGGVDKALDTFKSYRVRPASTPADELNMETLNESLTEEIKKNTVPLGHEEAAKRLERSGNLPRGFSAILAIGLVIAILLSLANNGNSLSDPGKVLGAVLAVAVINFFTGTKPPPDPIANFIEDEAHGPIASFDTAPDPQLSYFISNANATAGQGRTITTKLENKSSEDVAVSNHYPLVEDTSFDKGSNGHTCVTPASTTAAQLASPARLGSTSAYYEYVFHAAGPPDTTTKLLQLVVKAGRYVESIWTGKVNAKGDSDNSSISWVEIVENGLKDRCQVQFPL</sequence>
<evidence type="ECO:0000256" key="1">
    <source>
        <dbReference type="SAM" id="SignalP"/>
    </source>
</evidence>